<organism evidence="1 2">
    <name type="scientific">Candidatus Wolfebacteria bacterium GW2011_GWA2_47_9b</name>
    <dbReference type="NCBI Taxonomy" id="1619005"/>
    <lineage>
        <taxon>Bacteria</taxon>
        <taxon>Candidatus Wolfeibacteriota</taxon>
    </lineage>
</organism>
<dbReference type="Proteomes" id="UP000033882">
    <property type="component" value="Unassembled WGS sequence"/>
</dbReference>
<sequence length="241" mass="28175">MLASPGNNSYLDEEEVLSLLSTNQSSSKLTPYIDRFINNTLASDTENYYLFERQKEKTLSILRKESKKFGGSFILKYPRADFDKSYLPIHSLIALNYLKVIDLQEISIDKDIFSDPLHLFDQTIEAKIVLSDEVISNKQPLKPKFSFADGVLHFKNKDILISKSYTNPRKLLDIILNEPNKTWDYSEIWEEWDELENYNPLKRNRFYNAAYDVNQKVGIATDVNDFLEYTTNEVKINKKYL</sequence>
<name>A0A0G1U8X5_9BACT</name>
<dbReference type="EMBL" id="LCPB01000001">
    <property type="protein sequence ID" value="KKU90539.1"/>
    <property type="molecule type" value="Genomic_DNA"/>
</dbReference>
<protein>
    <submittedName>
        <fullName evidence="1">Uncharacterized protein</fullName>
    </submittedName>
</protein>
<proteinExistence type="predicted"/>
<dbReference type="AlphaFoldDB" id="A0A0G1U8X5"/>
<evidence type="ECO:0000313" key="2">
    <source>
        <dbReference type="Proteomes" id="UP000033882"/>
    </source>
</evidence>
<evidence type="ECO:0000313" key="1">
    <source>
        <dbReference type="EMBL" id="KKU90539.1"/>
    </source>
</evidence>
<accession>A0A0G1U8X5</accession>
<gene>
    <name evidence="1" type="ORF">UY19_C0001G0016</name>
</gene>
<comment type="caution">
    <text evidence="1">The sequence shown here is derived from an EMBL/GenBank/DDBJ whole genome shotgun (WGS) entry which is preliminary data.</text>
</comment>
<reference evidence="1 2" key="1">
    <citation type="journal article" date="2015" name="Nature">
        <title>rRNA introns, odd ribosomes, and small enigmatic genomes across a large radiation of phyla.</title>
        <authorList>
            <person name="Brown C.T."/>
            <person name="Hug L.A."/>
            <person name="Thomas B.C."/>
            <person name="Sharon I."/>
            <person name="Castelle C.J."/>
            <person name="Singh A."/>
            <person name="Wilkins M.J."/>
            <person name="Williams K.H."/>
            <person name="Banfield J.F."/>
        </authorList>
    </citation>
    <scope>NUCLEOTIDE SEQUENCE [LARGE SCALE GENOMIC DNA]</scope>
</reference>